<keyword evidence="3" id="KW-1185">Reference proteome</keyword>
<dbReference type="SUPFAM" id="SSF48403">
    <property type="entry name" value="Ankyrin repeat"/>
    <property type="match status" value="1"/>
</dbReference>
<evidence type="ECO:0008006" key="4">
    <source>
        <dbReference type="Google" id="ProtNLM"/>
    </source>
</evidence>
<dbReference type="PANTHER" id="PTHR24128:SF24">
    <property type="entry name" value="ANKYRIN REPEAT PROTEIN"/>
    <property type="match status" value="1"/>
</dbReference>
<evidence type="ECO:0000256" key="1">
    <source>
        <dbReference type="SAM" id="MobiDB-lite"/>
    </source>
</evidence>
<name>A0AAD2AB54_9LAMI</name>
<dbReference type="PANTHER" id="PTHR24128">
    <property type="entry name" value="HOMEOBOX PROTEIN WARIAI"/>
    <property type="match status" value="1"/>
</dbReference>
<dbReference type="InterPro" id="IPR002110">
    <property type="entry name" value="Ankyrin_rpt"/>
</dbReference>
<reference evidence="2" key="1">
    <citation type="submission" date="2023-05" db="EMBL/GenBank/DDBJ databases">
        <authorList>
            <person name="Huff M."/>
        </authorList>
    </citation>
    <scope>NUCLEOTIDE SEQUENCE</scope>
</reference>
<protein>
    <recommendedName>
        <fullName evidence="4">Ankyrin repeat protein</fullName>
    </recommendedName>
</protein>
<dbReference type="Pfam" id="PF12796">
    <property type="entry name" value="Ank_2"/>
    <property type="match status" value="1"/>
</dbReference>
<evidence type="ECO:0000313" key="3">
    <source>
        <dbReference type="Proteomes" id="UP000834106"/>
    </source>
</evidence>
<dbReference type="InterPro" id="IPR036770">
    <property type="entry name" value="Ankyrin_rpt-contain_sf"/>
</dbReference>
<feature type="region of interest" description="Disordered" evidence="1">
    <location>
        <begin position="96"/>
        <end position="116"/>
    </location>
</feature>
<organism evidence="2 3">
    <name type="scientific">Fraxinus pennsylvanica</name>
    <dbReference type="NCBI Taxonomy" id="56036"/>
    <lineage>
        <taxon>Eukaryota</taxon>
        <taxon>Viridiplantae</taxon>
        <taxon>Streptophyta</taxon>
        <taxon>Embryophyta</taxon>
        <taxon>Tracheophyta</taxon>
        <taxon>Spermatophyta</taxon>
        <taxon>Magnoliopsida</taxon>
        <taxon>eudicotyledons</taxon>
        <taxon>Gunneridae</taxon>
        <taxon>Pentapetalae</taxon>
        <taxon>asterids</taxon>
        <taxon>lamiids</taxon>
        <taxon>Lamiales</taxon>
        <taxon>Oleaceae</taxon>
        <taxon>Oleeae</taxon>
        <taxon>Fraxinus</taxon>
    </lineage>
</organism>
<evidence type="ECO:0000313" key="2">
    <source>
        <dbReference type="EMBL" id="CAI9784608.1"/>
    </source>
</evidence>
<dbReference type="EMBL" id="OU503056">
    <property type="protein sequence ID" value="CAI9784608.1"/>
    <property type="molecule type" value="Genomic_DNA"/>
</dbReference>
<proteinExistence type="predicted"/>
<dbReference type="Gene3D" id="1.25.40.20">
    <property type="entry name" value="Ankyrin repeat-containing domain"/>
    <property type="match status" value="1"/>
</dbReference>
<gene>
    <name evidence="2" type="ORF">FPE_LOCUS32038</name>
</gene>
<accession>A0AAD2AB54</accession>
<dbReference type="Proteomes" id="UP000834106">
    <property type="component" value="Chromosome 21"/>
</dbReference>
<dbReference type="AlphaFoldDB" id="A0AAD2AB54"/>
<sequence length="116" mass="13096">MPFKHSRHITTVKRHVRHDPDLIRVPGRGGITPLHYAAESDDNINLLIRFLIVYQSSIKDVTIRDEPAVHIAVRNKNLRGFKVMKLLIGIVDVNAKNSEDNTGHGYRRGPGPTTLK</sequence>